<dbReference type="EMBL" id="JANJOU010000008">
    <property type="protein sequence ID" value="MCR0982830.1"/>
    <property type="molecule type" value="Genomic_DNA"/>
</dbReference>
<reference evidence="1 2" key="1">
    <citation type="submission" date="2022-06" db="EMBL/GenBank/DDBJ databases">
        <title>Roseomonas CN29.</title>
        <authorList>
            <person name="Cheng Y."/>
            <person name="He X."/>
        </authorList>
    </citation>
    <scope>NUCLEOTIDE SEQUENCE [LARGE SCALE GENOMIC DNA]</scope>
    <source>
        <strain evidence="1 2">CN29</strain>
    </source>
</reference>
<proteinExistence type="predicted"/>
<protein>
    <submittedName>
        <fullName evidence="1">Uncharacterized protein</fullName>
    </submittedName>
</protein>
<organism evidence="1 2">
    <name type="scientific">Roseomonas populi</name>
    <dbReference type="NCBI Taxonomy" id="3121582"/>
    <lineage>
        <taxon>Bacteria</taxon>
        <taxon>Pseudomonadati</taxon>
        <taxon>Pseudomonadota</taxon>
        <taxon>Alphaproteobacteria</taxon>
        <taxon>Acetobacterales</taxon>
        <taxon>Roseomonadaceae</taxon>
        <taxon>Roseomonas</taxon>
    </lineage>
</organism>
<dbReference type="Proteomes" id="UP001524642">
    <property type="component" value="Unassembled WGS sequence"/>
</dbReference>
<feature type="non-terminal residue" evidence="1">
    <location>
        <position position="62"/>
    </location>
</feature>
<gene>
    <name evidence="1" type="ORF">NRP21_12305</name>
</gene>
<evidence type="ECO:0000313" key="2">
    <source>
        <dbReference type="Proteomes" id="UP001524642"/>
    </source>
</evidence>
<sequence length="62" mass="5953">MSQANVTITATPTAGAVAVPSHERGNILRLAVAQALAGANATVVFATGAVVGNTLAPSPALA</sequence>
<comment type="caution">
    <text evidence="1">The sequence shown here is derived from an EMBL/GenBank/DDBJ whole genome shotgun (WGS) entry which is preliminary data.</text>
</comment>
<evidence type="ECO:0000313" key="1">
    <source>
        <dbReference type="EMBL" id="MCR0982830.1"/>
    </source>
</evidence>
<name>A0ABT1X401_9PROT</name>
<accession>A0ABT1X401</accession>
<keyword evidence="2" id="KW-1185">Reference proteome</keyword>